<dbReference type="Pfam" id="PF08240">
    <property type="entry name" value="ADH_N"/>
    <property type="match status" value="1"/>
</dbReference>
<dbReference type="SUPFAM" id="SSF51735">
    <property type="entry name" value="NAD(P)-binding Rossmann-fold domains"/>
    <property type="match status" value="1"/>
</dbReference>
<evidence type="ECO:0000256" key="3">
    <source>
        <dbReference type="ARBA" id="ARBA00022833"/>
    </source>
</evidence>
<evidence type="ECO:0000256" key="2">
    <source>
        <dbReference type="ARBA" id="ARBA00022723"/>
    </source>
</evidence>
<keyword evidence="3 5" id="KW-0862">Zinc</keyword>
<dbReference type="InterPro" id="IPR002328">
    <property type="entry name" value="ADH_Zn_CS"/>
</dbReference>
<dbReference type="Pfam" id="PF00107">
    <property type="entry name" value="ADH_zinc_N"/>
    <property type="match status" value="1"/>
</dbReference>
<evidence type="ECO:0000313" key="7">
    <source>
        <dbReference type="EMBL" id="MBM9467429.1"/>
    </source>
</evidence>
<dbReference type="InterPro" id="IPR020843">
    <property type="entry name" value="ER"/>
</dbReference>
<protein>
    <submittedName>
        <fullName evidence="7">Zinc-dependent alcohol dehydrogenase family protein</fullName>
    </submittedName>
</protein>
<organism evidence="7 8">
    <name type="scientific">Nakamurella leprariae</name>
    <dbReference type="NCBI Taxonomy" id="2803911"/>
    <lineage>
        <taxon>Bacteria</taxon>
        <taxon>Bacillati</taxon>
        <taxon>Actinomycetota</taxon>
        <taxon>Actinomycetes</taxon>
        <taxon>Nakamurellales</taxon>
        <taxon>Nakamurellaceae</taxon>
        <taxon>Nakamurella</taxon>
    </lineage>
</organism>
<dbReference type="EMBL" id="JAERWK010000010">
    <property type="protein sequence ID" value="MBM9467429.1"/>
    <property type="molecule type" value="Genomic_DNA"/>
</dbReference>
<dbReference type="InterPro" id="IPR013154">
    <property type="entry name" value="ADH-like_N"/>
</dbReference>
<feature type="domain" description="Enoyl reductase (ER)" evidence="6">
    <location>
        <begin position="8"/>
        <end position="338"/>
    </location>
</feature>
<evidence type="ECO:0000259" key="6">
    <source>
        <dbReference type="SMART" id="SM00829"/>
    </source>
</evidence>
<gene>
    <name evidence="7" type="ORF">JL106_09090</name>
</gene>
<evidence type="ECO:0000256" key="1">
    <source>
        <dbReference type="ARBA" id="ARBA00001947"/>
    </source>
</evidence>
<dbReference type="Proteomes" id="UP000663792">
    <property type="component" value="Unassembled WGS sequence"/>
</dbReference>
<keyword evidence="4" id="KW-0560">Oxidoreductase</keyword>
<comment type="caution">
    <text evidence="7">The sequence shown here is derived from an EMBL/GenBank/DDBJ whole genome shotgun (WGS) entry which is preliminary data.</text>
</comment>
<dbReference type="SMART" id="SM00829">
    <property type="entry name" value="PKS_ER"/>
    <property type="match status" value="1"/>
</dbReference>
<comment type="cofactor">
    <cofactor evidence="1 5">
        <name>Zn(2+)</name>
        <dbReference type="ChEBI" id="CHEBI:29105"/>
    </cofactor>
</comment>
<dbReference type="InterPro" id="IPR050129">
    <property type="entry name" value="Zn_alcohol_dh"/>
</dbReference>
<accession>A0A938YFY8</accession>
<dbReference type="InterPro" id="IPR013149">
    <property type="entry name" value="ADH-like_C"/>
</dbReference>
<dbReference type="Gene3D" id="3.40.50.720">
    <property type="entry name" value="NAD(P)-binding Rossmann-like Domain"/>
    <property type="match status" value="1"/>
</dbReference>
<evidence type="ECO:0000256" key="4">
    <source>
        <dbReference type="ARBA" id="ARBA00023002"/>
    </source>
</evidence>
<dbReference type="Gene3D" id="3.90.180.10">
    <property type="entry name" value="Medium-chain alcohol dehydrogenases, catalytic domain"/>
    <property type="match status" value="1"/>
</dbReference>
<dbReference type="GO" id="GO:0008270">
    <property type="term" value="F:zinc ion binding"/>
    <property type="evidence" value="ECO:0007669"/>
    <property type="project" value="InterPro"/>
</dbReference>
<dbReference type="RefSeq" id="WP_205260362.1">
    <property type="nucleotide sequence ID" value="NZ_JAERWK010000010.1"/>
</dbReference>
<evidence type="ECO:0000313" key="8">
    <source>
        <dbReference type="Proteomes" id="UP000663792"/>
    </source>
</evidence>
<evidence type="ECO:0000256" key="5">
    <source>
        <dbReference type="RuleBase" id="RU361277"/>
    </source>
</evidence>
<dbReference type="GO" id="GO:0016491">
    <property type="term" value="F:oxidoreductase activity"/>
    <property type="evidence" value="ECO:0007669"/>
    <property type="project" value="UniProtKB-KW"/>
</dbReference>
<proteinExistence type="inferred from homology"/>
<dbReference type="AlphaFoldDB" id="A0A938YFY8"/>
<dbReference type="SUPFAM" id="SSF50129">
    <property type="entry name" value="GroES-like"/>
    <property type="match status" value="1"/>
</dbReference>
<dbReference type="InterPro" id="IPR036291">
    <property type="entry name" value="NAD(P)-bd_dom_sf"/>
</dbReference>
<dbReference type="CDD" id="cd08234">
    <property type="entry name" value="threonine_DH_like"/>
    <property type="match status" value="1"/>
</dbReference>
<dbReference type="PANTHER" id="PTHR43401">
    <property type="entry name" value="L-THREONINE 3-DEHYDROGENASE"/>
    <property type="match status" value="1"/>
</dbReference>
<dbReference type="InterPro" id="IPR011032">
    <property type="entry name" value="GroES-like_sf"/>
</dbReference>
<reference evidence="7" key="1">
    <citation type="submission" date="2021-01" db="EMBL/GenBank/DDBJ databases">
        <title>YIM 132084 draft genome.</title>
        <authorList>
            <person name="An D."/>
        </authorList>
    </citation>
    <scope>NUCLEOTIDE SEQUENCE</scope>
    <source>
        <strain evidence="7">YIM 132084</strain>
    </source>
</reference>
<dbReference type="PANTHER" id="PTHR43401:SF2">
    <property type="entry name" value="L-THREONINE 3-DEHYDROGENASE"/>
    <property type="match status" value="1"/>
</dbReference>
<keyword evidence="2 5" id="KW-0479">Metal-binding</keyword>
<comment type="similarity">
    <text evidence="5">Belongs to the zinc-containing alcohol dehydrogenase family.</text>
</comment>
<keyword evidence="8" id="KW-1185">Reference proteome</keyword>
<dbReference type="PROSITE" id="PS00059">
    <property type="entry name" value="ADH_ZINC"/>
    <property type="match status" value="1"/>
</dbReference>
<name>A0A938YFY8_9ACTN</name>
<sequence>MRAVVYAGPRDWSVTEIPTPVPAPNEVLIKVRETGVCGTDLHIHEGGFYAEFPLIPGHEVVGEVAELGADVPAGLKLGEAVTVNPNAPCGVCEYCQAGQRLVCPNLKGVGTNYPGTFAEYLAVPHWFVYSTEGIPDEVAVFTEPMSCAVHGADVLDIRPGSTALVFGAGPTGLLLAQLLQHSGASHVTVAASSQFKLDRAEELGVDATLLMDRADLAGSVERLREVSGGGFDVVVEATGALDVAEACVPLTRNGGQVMIYGVTDADDRISISPYDVFRREITIKGSFAQVDDFPGAVAALRNGRVKTDGLVTHRFPLEDYGKALEALQQDRTVHKIVLVP</sequence>